<accession>A0A0U3AYJ8</accession>
<sequence>MIALLVIAVLVPMPELVTYERANVVSKGVYWRGLGETGKLLDARASFVKIDEDTGYLFVCHDMPSMNACQQYRIIERQGPIAALSHML</sequence>
<organism evidence="1 2">
    <name type="scientific">Lacimicrobium alkaliphilum</name>
    <dbReference type="NCBI Taxonomy" id="1526571"/>
    <lineage>
        <taxon>Bacteria</taxon>
        <taxon>Pseudomonadati</taxon>
        <taxon>Pseudomonadota</taxon>
        <taxon>Gammaproteobacteria</taxon>
        <taxon>Alteromonadales</taxon>
        <taxon>Alteromonadaceae</taxon>
        <taxon>Lacimicrobium</taxon>
    </lineage>
</organism>
<protein>
    <submittedName>
        <fullName evidence="1">Uncharacterized protein</fullName>
    </submittedName>
</protein>
<reference evidence="1 2" key="1">
    <citation type="submission" date="2015-12" db="EMBL/GenBank/DDBJ databases">
        <title>Complete genome of Lacimicrobium alkaliphilum KCTC 32984.</title>
        <authorList>
            <person name="Kim S.-G."/>
            <person name="Lee Y.-J."/>
        </authorList>
    </citation>
    <scope>NUCLEOTIDE SEQUENCE [LARGE SCALE GENOMIC DNA]</scope>
    <source>
        <strain evidence="1 2">YelD216</strain>
    </source>
</reference>
<proteinExistence type="predicted"/>
<keyword evidence="2" id="KW-1185">Reference proteome</keyword>
<dbReference type="Proteomes" id="UP000068447">
    <property type="component" value="Chromosome"/>
</dbReference>
<dbReference type="STRING" id="1526571.AT746_13555"/>
<dbReference type="EMBL" id="CP013650">
    <property type="protein sequence ID" value="ALS99183.1"/>
    <property type="molecule type" value="Genomic_DNA"/>
</dbReference>
<name>A0A0U3AYJ8_9ALTE</name>
<evidence type="ECO:0000313" key="2">
    <source>
        <dbReference type="Proteomes" id="UP000068447"/>
    </source>
</evidence>
<dbReference type="AlphaFoldDB" id="A0A0U3AYJ8"/>
<gene>
    <name evidence="1" type="ORF">AT746_13555</name>
</gene>
<dbReference type="KEGG" id="lal:AT746_13555"/>
<evidence type="ECO:0000313" key="1">
    <source>
        <dbReference type="EMBL" id="ALS99183.1"/>
    </source>
</evidence>